<keyword evidence="1" id="KW-0812">Transmembrane</keyword>
<feature type="transmembrane region" description="Helical" evidence="1">
    <location>
        <begin position="38"/>
        <end position="58"/>
    </location>
</feature>
<keyword evidence="1" id="KW-0472">Membrane</keyword>
<gene>
    <name evidence="2" type="ORF">H8S18_11840</name>
</gene>
<evidence type="ECO:0000256" key="1">
    <source>
        <dbReference type="SAM" id="Phobius"/>
    </source>
</evidence>
<name>A0ABR7EH02_9FIRM</name>
<accession>A0ABR7EH02</accession>
<keyword evidence="1" id="KW-1133">Transmembrane helix</keyword>
<protein>
    <submittedName>
        <fullName evidence="2">Uncharacterized protein</fullName>
    </submittedName>
</protein>
<dbReference type="Proteomes" id="UP000606889">
    <property type="component" value="Unassembled WGS sequence"/>
</dbReference>
<dbReference type="EMBL" id="JACOON010000006">
    <property type="protein sequence ID" value="MBC5649031.1"/>
    <property type="molecule type" value="Genomic_DNA"/>
</dbReference>
<evidence type="ECO:0000313" key="2">
    <source>
        <dbReference type="EMBL" id="MBC5649031.1"/>
    </source>
</evidence>
<reference evidence="2 3" key="1">
    <citation type="submission" date="2020-08" db="EMBL/GenBank/DDBJ databases">
        <title>Genome public.</title>
        <authorList>
            <person name="Liu C."/>
            <person name="Sun Q."/>
        </authorList>
    </citation>
    <scope>NUCLEOTIDE SEQUENCE [LARGE SCALE GENOMIC DNA]</scope>
    <source>
        <strain evidence="2 3">NSJ-35</strain>
    </source>
</reference>
<evidence type="ECO:0000313" key="3">
    <source>
        <dbReference type="Proteomes" id="UP000606889"/>
    </source>
</evidence>
<keyword evidence="3" id="KW-1185">Reference proteome</keyword>
<organism evidence="2 3">
    <name type="scientific">Christensenella tenuis</name>
    <dbReference type="NCBI Taxonomy" id="2763033"/>
    <lineage>
        <taxon>Bacteria</taxon>
        <taxon>Bacillati</taxon>
        <taxon>Bacillota</taxon>
        <taxon>Clostridia</taxon>
        <taxon>Christensenellales</taxon>
        <taxon>Christensenellaceae</taxon>
        <taxon>Christensenella</taxon>
    </lineage>
</organism>
<comment type="caution">
    <text evidence="2">The sequence shown here is derived from an EMBL/GenBank/DDBJ whole genome shotgun (WGS) entry which is preliminary data.</text>
</comment>
<sequence>MFGCIAFTAGMVRAGAGGYVLPFAEPYLNAQGTQSLPYQPAVLAAGAAGWALFTLTAYRKSVKTFEALGL</sequence>
<dbReference type="RefSeq" id="WP_186858477.1">
    <property type="nucleotide sequence ID" value="NZ_JACOON010000006.1"/>
</dbReference>
<proteinExistence type="predicted"/>